<organism evidence="2 3">
    <name type="scientific">Caulochytrium protostelioides</name>
    <dbReference type="NCBI Taxonomy" id="1555241"/>
    <lineage>
        <taxon>Eukaryota</taxon>
        <taxon>Fungi</taxon>
        <taxon>Fungi incertae sedis</taxon>
        <taxon>Chytridiomycota</taxon>
        <taxon>Chytridiomycota incertae sedis</taxon>
        <taxon>Chytridiomycetes</taxon>
        <taxon>Caulochytriales</taxon>
        <taxon>Caulochytriaceae</taxon>
        <taxon>Caulochytrium</taxon>
    </lineage>
</organism>
<keyword evidence="1" id="KW-0732">Signal</keyword>
<proteinExistence type="predicted"/>
<reference evidence="3" key="1">
    <citation type="journal article" date="2018" name="Nat. Microbiol.">
        <title>Leveraging single-cell genomics to expand the fungal tree of life.</title>
        <authorList>
            <person name="Ahrendt S.R."/>
            <person name="Quandt C.A."/>
            <person name="Ciobanu D."/>
            <person name="Clum A."/>
            <person name="Salamov A."/>
            <person name="Andreopoulos B."/>
            <person name="Cheng J.F."/>
            <person name="Woyke T."/>
            <person name="Pelin A."/>
            <person name="Henrissat B."/>
            <person name="Reynolds N.K."/>
            <person name="Benny G.L."/>
            <person name="Smith M.E."/>
            <person name="James T.Y."/>
            <person name="Grigoriev I.V."/>
        </authorList>
    </citation>
    <scope>NUCLEOTIDE SEQUENCE [LARGE SCALE GENOMIC DNA]</scope>
    <source>
        <strain evidence="3">ATCC 52028</strain>
    </source>
</reference>
<sequence length="738" mass="82458">MGAFWRCSGLLLVLIVLIAGSSSAPMNLEPNPTSAGGFKYFGQHERSLPRMPKSLQKAPLVQETAGANARVLSPNRHSPKLEDIEYPSDYDQNIRHAASSLNIFAPLTEEINVALAKVFFGGSPQISVSGMWAAMPILESRHDLETSLYTVRAGLDPLLGRQKRNVADPRMSGFQLSYDRGLLDRYLAWTVSKERCSELADFMDGLHKFSSAIDFWAQDDDMLDRQTMVKTILDMPPLTLAALLDSTSVPAIPEAEESGRLDSETAREDEYYLLKGSQTPHEIPSEDLNRWLLEFLPKLRSFTVLPYKSPVPLDVRDVRDRALRPGPAASDREKVITAAAFCHQALLVLRSAEEGDEVRNMVGDLTDVLVALKSLIPTQEAVALREAPTSELALFERPRKVTPSFFRLRNHLVVPSHHPSFWEPSAFEWFAMISHLAYAPSPLRDMGTRLDFIATAFFDTLPPGVLADLPTMVRKLYFQGHDRTLGLLYQQSVSNSAFDKNPLSKVYATAFEAATAEAYLANMVNPSEYKEWRTVLTKTMTSPDGRSQSSLLKDKKFQKTSRFLRIVPPATLVMLFSMSADKLPIKAEPPRDALANSWIVGLSDPKTASKYRKAFGNYLQKAVKEAQEFHAPIDLRRLTPAEEQSSVEAAMVKTLSSPMVVTKSLKEAFKPQRLDLDRGPIQSEIESGYKDSVIMTLMLDKFNPTNLPEAHRQISDRVNAIGFFNERPLSDKAQPQDN</sequence>
<evidence type="ECO:0000313" key="2">
    <source>
        <dbReference type="EMBL" id="RKO97291.1"/>
    </source>
</evidence>
<name>A0A4P9WV77_9FUNG</name>
<evidence type="ECO:0000256" key="1">
    <source>
        <dbReference type="SAM" id="SignalP"/>
    </source>
</evidence>
<evidence type="ECO:0000313" key="3">
    <source>
        <dbReference type="Proteomes" id="UP000268535"/>
    </source>
</evidence>
<feature type="chain" id="PRO_5020182212" evidence="1">
    <location>
        <begin position="24"/>
        <end position="738"/>
    </location>
</feature>
<dbReference type="EMBL" id="ML009325">
    <property type="protein sequence ID" value="RKO97291.1"/>
    <property type="molecule type" value="Genomic_DNA"/>
</dbReference>
<accession>A0A4P9WV77</accession>
<dbReference type="AlphaFoldDB" id="A0A4P9WV77"/>
<protein>
    <submittedName>
        <fullName evidence="2">Uncharacterized protein</fullName>
    </submittedName>
</protein>
<dbReference type="Proteomes" id="UP000268535">
    <property type="component" value="Unassembled WGS sequence"/>
</dbReference>
<gene>
    <name evidence="2" type="ORF">CAUPRSCDRAFT_11028</name>
</gene>
<feature type="signal peptide" evidence="1">
    <location>
        <begin position="1"/>
        <end position="23"/>
    </location>
</feature>